<evidence type="ECO:0000313" key="2">
    <source>
        <dbReference type="Proteomes" id="UP000009232"/>
    </source>
</evidence>
<name>F6D8M8_THICA</name>
<gene>
    <name evidence="1" type="ordered locus">Thicy_1112</name>
</gene>
<dbReference type="KEGG" id="tcy:Thicy_1112"/>
<sequence length="171" mass="18429">MTANNIIIAHPELLVGQALGQLITASKSQRVGSVVQLSTDMASTRASFFQQQPFPVLASFTKCANWILIADLGGLIAQEVCERSLNFEQTQANKSMGLGVYHLSTTGPINGELVFTQSKWLGDINYATNSVDFIPTLERAMQMIAPSISSACNHTAETRDAAAIKTRVGLQ</sequence>
<protein>
    <submittedName>
        <fullName evidence="1">Uncharacterized protein</fullName>
    </submittedName>
</protein>
<dbReference type="HOGENOM" id="CLU_1562173_0_0_6"/>
<evidence type="ECO:0000313" key="1">
    <source>
        <dbReference type="EMBL" id="AEG31879.1"/>
    </source>
</evidence>
<dbReference type="RefSeq" id="WP_013835656.1">
    <property type="nucleotide sequence ID" value="NC_015581.1"/>
</dbReference>
<dbReference type="STRING" id="717773.Thicy_1112"/>
<keyword evidence="2" id="KW-1185">Reference proteome</keyword>
<dbReference type="EMBL" id="CP002776">
    <property type="protein sequence ID" value="AEG31879.1"/>
    <property type="molecule type" value="Genomic_DNA"/>
</dbReference>
<accession>F6D8M8</accession>
<dbReference type="OrthoDB" id="9897536at2"/>
<proteinExistence type="predicted"/>
<reference evidence="1 2" key="1">
    <citation type="submission" date="2011-05" db="EMBL/GenBank/DDBJ databases">
        <title>Complete sequence of Thioalkalimicrobium cyclicum ALM1.</title>
        <authorList>
            <consortium name="US DOE Joint Genome Institute"/>
            <person name="Lucas S."/>
            <person name="Han J."/>
            <person name="Lapidus A."/>
            <person name="Cheng J.-F."/>
            <person name="Goodwin L."/>
            <person name="Pitluck S."/>
            <person name="Peters L."/>
            <person name="Mikhailova N."/>
            <person name="Davenport K."/>
            <person name="Han C."/>
            <person name="Tapia R."/>
            <person name="Land M."/>
            <person name="Hauser L."/>
            <person name="Kyrpides N."/>
            <person name="Ivanova N."/>
            <person name="Pagani I."/>
            <person name="Kappler U."/>
            <person name="Woyke T."/>
        </authorList>
    </citation>
    <scope>NUCLEOTIDE SEQUENCE [LARGE SCALE GENOMIC DNA]</scope>
    <source>
        <strain evidence="2">DSM 14477 / JCM 11371 / ALM1</strain>
    </source>
</reference>
<dbReference type="Proteomes" id="UP000009232">
    <property type="component" value="Chromosome"/>
</dbReference>
<dbReference type="AlphaFoldDB" id="F6D8M8"/>
<organism evidence="1 2">
    <name type="scientific">Thiomicrospira cyclica (strain DSM 14477 / JCM 11371 / ALM1)</name>
    <name type="common">Thioalkalimicrobium cyclicum</name>
    <dbReference type="NCBI Taxonomy" id="717773"/>
    <lineage>
        <taxon>Bacteria</taxon>
        <taxon>Pseudomonadati</taxon>
        <taxon>Pseudomonadota</taxon>
        <taxon>Gammaproteobacteria</taxon>
        <taxon>Thiotrichales</taxon>
        <taxon>Piscirickettsiaceae</taxon>
        <taxon>Thiomicrospira</taxon>
    </lineage>
</organism>